<evidence type="ECO:0000313" key="1">
    <source>
        <dbReference type="EMBL" id="KAK4229782.1"/>
    </source>
</evidence>
<protein>
    <submittedName>
        <fullName evidence="1">Uncharacterized protein</fullName>
    </submittedName>
</protein>
<evidence type="ECO:0000313" key="2">
    <source>
        <dbReference type="Proteomes" id="UP001301958"/>
    </source>
</evidence>
<dbReference type="Proteomes" id="UP001301958">
    <property type="component" value="Unassembled WGS sequence"/>
</dbReference>
<keyword evidence="2" id="KW-1185">Reference proteome</keyword>
<name>A0AAN7BUN6_9PEZI</name>
<dbReference type="AlphaFoldDB" id="A0AAN7BUN6"/>
<comment type="caution">
    <text evidence="1">The sequence shown here is derived from an EMBL/GenBank/DDBJ whole genome shotgun (WGS) entry which is preliminary data.</text>
</comment>
<dbReference type="EMBL" id="MU865304">
    <property type="protein sequence ID" value="KAK4229782.1"/>
    <property type="molecule type" value="Genomic_DNA"/>
</dbReference>
<reference evidence="1" key="1">
    <citation type="journal article" date="2023" name="Mol. Phylogenet. Evol.">
        <title>Genome-scale phylogeny and comparative genomics of the fungal order Sordariales.</title>
        <authorList>
            <person name="Hensen N."/>
            <person name="Bonometti L."/>
            <person name="Westerberg I."/>
            <person name="Brannstrom I.O."/>
            <person name="Guillou S."/>
            <person name="Cros-Aarteil S."/>
            <person name="Calhoun S."/>
            <person name="Haridas S."/>
            <person name="Kuo A."/>
            <person name="Mondo S."/>
            <person name="Pangilinan J."/>
            <person name="Riley R."/>
            <person name="LaButti K."/>
            <person name="Andreopoulos B."/>
            <person name="Lipzen A."/>
            <person name="Chen C."/>
            <person name="Yan M."/>
            <person name="Daum C."/>
            <person name="Ng V."/>
            <person name="Clum A."/>
            <person name="Steindorff A."/>
            <person name="Ohm R.A."/>
            <person name="Martin F."/>
            <person name="Silar P."/>
            <person name="Natvig D.O."/>
            <person name="Lalanne C."/>
            <person name="Gautier V."/>
            <person name="Ament-Velasquez S.L."/>
            <person name="Kruys A."/>
            <person name="Hutchinson M.I."/>
            <person name="Powell A.J."/>
            <person name="Barry K."/>
            <person name="Miller A.N."/>
            <person name="Grigoriev I.V."/>
            <person name="Debuchy R."/>
            <person name="Gladieux P."/>
            <person name="Hiltunen Thoren M."/>
            <person name="Johannesson H."/>
        </authorList>
    </citation>
    <scope>NUCLEOTIDE SEQUENCE</scope>
    <source>
        <strain evidence="1">CBS 990.96</strain>
    </source>
</reference>
<sequence>MAASTSPIPVATYGKDPKMAESVSAKLLPDIEVVHCALTLEAALEELPALCAGELEIIPSSNLGYNASTKDISSRKVPQAIFFGGGFTDSEFDQISAAVHARAPGVHMIKVQKRDVLAAGSFGPNPETIAKIYRKKMAAVATA</sequence>
<gene>
    <name evidence="1" type="ORF">QBC38DRAFT_358664</name>
</gene>
<reference evidence="1" key="2">
    <citation type="submission" date="2023-05" db="EMBL/GenBank/DDBJ databases">
        <authorList>
            <consortium name="Lawrence Berkeley National Laboratory"/>
            <person name="Steindorff A."/>
            <person name="Hensen N."/>
            <person name="Bonometti L."/>
            <person name="Westerberg I."/>
            <person name="Brannstrom I.O."/>
            <person name="Guillou S."/>
            <person name="Cros-Aarteil S."/>
            <person name="Calhoun S."/>
            <person name="Haridas S."/>
            <person name="Kuo A."/>
            <person name="Mondo S."/>
            <person name="Pangilinan J."/>
            <person name="Riley R."/>
            <person name="Labutti K."/>
            <person name="Andreopoulos B."/>
            <person name="Lipzen A."/>
            <person name="Chen C."/>
            <person name="Yanf M."/>
            <person name="Daum C."/>
            <person name="Ng V."/>
            <person name="Clum A."/>
            <person name="Ohm R."/>
            <person name="Martin F."/>
            <person name="Silar P."/>
            <person name="Natvig D."/>
            <person name="Lalanne C."/>
            <person name="Gautier V."/>
            <person name="Ament-Velasquez S.L."/>
            <person name="Kruys A."/>
            <person name="Hutchinson M.I."/>
            <person name="Powell A.J."/>
            <person name="Barry K."/>
            <person name="Miller A.N."/>
            <person name="Grigoriev I.V."/>
            <person name="Debuchy R."/>
            <person name="Gladieux P."/>
            <person name="Thoren M.H."/>
            <person name="Johannesson H."/>
        </authorList>
    </citation>
    <scope>NUCLEOTIDE SEQUENCE</scope>
    <source>
        <strain evidence="1">CBS 990.96</strain>
    </source>
</reference>
<proteinExistence type="predicted"/>
<organism evidence="1 2">
    <name type="scientific">Podospora fimiseda</name>
    <dbReference type="NCBI Taxonomy" id="252190"/>
    <lineage>
        <taxon>Eukaryota</taxon>
        <taxon>Fungi</taxon>
        <taxon>Dikarya</taxon>
        <taxon>Ascomycota</taxon>
        <taxon>Pezizomycotina</taxon>
        <taxon>Sordariomycetes</taxon>
        <taxon>Sordariomycetidae</taxon>
        <taxon>Sordariales</taxon>
        <taxon>Podosporaceae</taxon>
        <taxon>Podospora</taxon>
    </lineage>
</organism>
<accession>A0AAN7BUN6</accession>